<dbReference type="PANTHER" id="PTHR43343">
    <property type="entry name" value="PEPTIDASE S12"/>
    <property type="match status" value="1"/>
</dbReference>
<dbReference type="PANTHER" id="PTHR43343:SF3">
    <property type="entry name" value="PROTEASE DO-LIKE 8, CHLOROPLASTIC"/>
    <property type="match status" value="1"/>
</dbReference>
<keyword evidence="7" id="KW-1185">Reference proteome</keyword>
<keyword evidence="5" id="KW-0472">Membrane</keyword>
<dbReference type="InterPro" id="IPR051201">
    <property type="entry name" value="Chloro_Bact_Ser_Proteases"/>
</dbReference>
<reference evidence="7" key="1">
    <citation type="journal article" date="2019" name="Int. J. Syst. Evol. Microbiol.">
        <title>The Global Catalogue of Microorganisms (GCM) 10K type strain sequencing project: providing services to taxonomists for standard genome sequencing and annotation.</title>
        <authorList>
            <consortium name="The Broad Institute Genomics Platform"/>
            <consortium name="The Broad Institute Genome Sequencing Center for Infectious Disease"/>
            <person name="Wu L."/>
            <person name="Ma J."/>
        </authorList>
    </citation>
    <scope>NUCLEOTIDE SEQUENCE [LARGE SCALE GENOMIC DNA]</scope>
    <source>
        <strain evidence="7">CCUG 57113</strain>
    </source>
</reference>
<accession>A0ABW0LWG8</accession>
<name>A0ABW0LWG8_9BACL</name>
<dbReference type="Proteomes" id="UP001596105">
    <property type="component" value="Unassembled WGS sequence"/>
</dbReference>
<dbReference type="RefSeq" id="WP_209751332.1">
    <property type="nucleotide sequence ID" value="NZ_JBHSMH010000050.1"/>
</dbReference>
<feature type="compositionally biased region" description="Basic and acidic residues" evidence="4">
    <location>
        <begin position="26"/>
        <end position="37"/>
    </location>
</feature>
<feature type="transmembrane region" description="Helical" evidence="5">
    <location>
        <begin position="66"/>
        <end position="86"/>
    </location>
</feature>
<evidence type="ECO:0000256" key="4">
    <source>
        <dbReference type="SAM" id="MobiDB-lite"/>
    </source>
</evidence>
<organism evidence="6 7">
    <name type="scientific">Cohnella suwonensis</name>
    <dbReference type="NCBI Taxonomy" id="696072"/>
    <lineage>
        <taxon>Bacteria</taxon>
        <taxon>Bacillati</taxon>
        <taxon>Bacillota</taxon>
        <taxon>Bacilli</taxon>
        <taxon>Bacillales</taxon>
        <taxon>Paenibacillaceae</taxon>
        <taxon>Cohnella</taxon>
    </lineage>
</organism>
<dbReference type="Gene3D" id="2.40.10.120">
    <property type="match status" value="1"/>
</dbReference>
<dbReference type="PRINTS" id="PR00834">
    <property type="entry name" value="PROTEASES2C"/>
</dbReference>
<dbReference type="InterPro" id="IPR009003">
    <property type="entry name" value="Peptidase_S1_PA"/>
</dbReference>
<keyword evidence="5" id="KW-1133">Transmembrane helix</keyword>
<evidence type="ECO:0000313" key="6">
    <source>
        <dbReference type="EMBL" id="MFC5470073.1"/>
    </source>
</evidence>
<evidence type="ECO:0000256" key="1">
    <source>
        <dbReference type="ARBA" id="ARBA00022670"/>
    </source>
</evidence>
<dbReference type="EC" id="3.4.21.-" evidence="6"/>
<proteinExistence type="predicted"/>
<gene>
    <name evidence="6" type="ORF">ACFPPD_15270</name>
</gene>
<evidence type="ECO:0000256" key="2">
    <source>
        <dbReference type="ARBA" id="ARBA00022801"/>
    </source>
</evidence>
<evidence type="ECO:0000256" key="5">
    <source>
        <dbReference type="SAM" id="Phobius"/>
    </source>
</evidence>
<feature type="compositionally biased region" description="Basic and acidic residues" evidence="4">
    <location>
        <begin position="1"/>
        <end position="10"/>
    </location>
</feature>
<dbReference type="EMBL" id="JBHSMH010000050">
    <property type="protein sequence ID" value="MFC5470073.1"/>
    <property type="molecule type" value="Genomic_DNA"/>
</dbReference>
<evidence type="ECO:0000256" key="3">
    <source>
        <dbReference type="ARBA" id="ARBA00022825"/>
    </source>
</evidence>
<comment type="caution">
    <text evidence="6">The sequence shown here is derived from an EMBL/GenBank/DDBJ whole genome shotgun (WGS) entry which is preliminary data.</text>
</comment>
<keyword evidence="3" id="KW-0720">Serine protease</keyword>
<dbReference type="GO" id="GO:0008233">
    <property type="term" value="F:peptidase activity"/>
    <property type="evidence" value="ECO:0007669"/>
    <property type="project" value="UniProtKB-KW"/>
</dbReference>
<keyword evidence="5" id="KW-0812">Transmembrane</keyword>
<keyword evidence="1 6" id="KW-0645">Protease</keyword>
<protein>
    <submittedName>
        <fullName evidence="6">S1C family serine protease</fullName>
        <ecNumber evidence="6">3.4.21.-</ecNumber>
    </submittedName>
</protein>
<dbReference type="SUPFAM" id="SSF50494">
    <property type="entry name" value="Trypsin-like serine proteases"/>
    <property type="match status" value="1"/>
</dbReference>
<evidence type="ECO:0000313" key="7">
    <source>
        <dbReference type="Proteomes" id="UP001596105"/>
    </source>
</evidence>
<dbReference type="InterPro" id="IPR001940">
    <property type="entry name" value="Peptidase_S1C"/>
</dbReference>
<dbReference type="Pfam" id="PF13365">
    <property type="entry name" value="Trypsin_2"/>
    <property type="match status" value="1"/>
</dbReference>
<keyword evidence="2 6" id="KW-0378">Hydrolase</keyword>
<sequence>MKHDDMHEENAINDANEPVTVYVYDSSKRPEDLRSSYENELAASEPAEWTPSGDGNRGNEPKRPSFRTMTATFLIGAVFVGGMAFASDRYDLFGGFGASASVTASPAIEDSGLKTASVNAAGSSASVYEAANPAVVKIENYSAPSASGRNGTNFLFGGRGGGIGQGQGQTTSEPVLAGTGSGFFYSADGYILTNEHVIADASELKVTVQGYDQPLTAKVVGSSADLDLAVLKVESPDGKAFPKLTLGDSNEAKIGDWVIAIGNPYGFDHTMTMGVLSAKERPITISDEEGEHEYKHLLQTDASINSGNSGGPLLNDKGEVIGINTAVNAEAQGIGFAIPTSTIKEALGGLTGNGTQS</sequence>
<dbReference type="GO" id="GO:0006508">
    <property type="term" value="P:proteolysis"/>
    <property type="evidence" value="ECO:0007669"/>
    <property type="project" value="UniProtKB-KW"/>
</dbReference>
<feature type="region of interest" description="Disordered" evidence="4">
    <location>
        <begin position="1"/>
        <end position="64"/>
    </location>
</feature>